<accession>A0A834HPY2</accession>
<dbReference type="EMBL" id="JAACXV010014584">
    <property type="protein sequence ID" value="KAF7265673.1"/>
    <property type="molecule type" value="Genomic_DNA"/>
</dbReference>
<evidence type="ECO:0000313" key="1">
    <source>
        <dbReference type="EMBL" id="KAF7265673.1"/>
    </source>
</evidence>
<dbReference type="Proteomes" id="UP000625711">
    <property type="component" value="Unassembled WGS sequence"/>
</dbReference>
<proteinExistence type="predicted"/>
<reference evidence="1" key="1">
    <citation type="submission" date="2020-08" db="EMBL/GenBank/DDBJ databases">
        <title>Genome sequencing and assembly of the red palm weevil Rhynchophorus ferrugineus.</title>
        <authorList>
            <person name="Dias G.B."/>
            <person name="Bergman C.M."/>
            <person name="Manee M."/>
        </authorList>
    </citation>
    <scope>NUCLEOTIDE SEQUENCE</scope>
    <source>
        <strain evidence="1">AA-2017</strain>
        <tissue evidence="1">Whole larva</tissue>
    </source>
</reference>
<evidence type="ECO:0000313" key="2">
    <source>
        <dbReference type="Proteomes" id="UP000625711"/>
    </source>
</evidence>
<comment type="caution">
    <text evidence="1">The sequence shown here is derived from an EMBL/GenBank/DDBJ whole genome shotgun (WGS) entry which is preliminary data.</text>
</comment>
<sequence length="97" mass="11261">MSHPKYYHKEPYRDSTLTCSVRIVNCPNLPTKYCPDIKTPISQGERTFFPICQELVESLRNLGKRQCVWFAPVGIRGEAIAPSFDKMKEIIVRLYHC</sequence>
<organism evidence="1 2">
    <name type="scientific">Rhynchophorus ferrugineus</name>
    <name type="common">Red palm weevil</name>
    <name type="synonym">Curculio ferrugineus</name>
    <dbReference type="NCBI Taxonomy" id="354439"/>
    <lineage>
        <taxon>Eukaryota</taxon>
        <taxon>Metazoa</taxon>
        <taxon>Ecdysozoa</taxon>
        <taxon>Arthropoda</taxon>
        <taxon>Hexapoda</taxon>
        <taxon>Insecta</taxon>
        <taxon>Pterygota</taxon>
        <taxon>Neoptera</taxon>
        <taxon>Endopterygota</taxon>
        <taxon>Coleoptera</taxon>
        <taxon>Polyphaga</taxon>
        <taxon>Cucujiformia</taxon>
        <taxon>Curculionidae</taxon>
        <taxon>Dryophthorinae</taxon>
        <taxon>Rhynchophorus</taxon>
    </lineage>
</organism>
<name>A0A834HPY2_RHYFE</name>
<gene>
    <name evidence="1" type="ORF">GWI33_020757</name>
</gene>
<dbReference type="AlphaFoldDB" id="A0A834HPY2"/>
<keyword evidence="2" id="KW-1185">Reference proteome</keyword>
<protein>
    <submittedName>
        <fullName evidence="1">Uncharacterized protein</fullName>
    </submittedName>
</protein>